<sequence>MTDDELAGLSEFDLLVGNAEQAGLTGPLPEVERIETAEISALRWGTAAPRVVFLHGGAQNAHTWDTVVLGLGEPALAVDLPGHGRSAWRDDGDYSPQRNAAAVAPVLRELAPDATLVVGMSLGGLTAIRLAATAPELVRRLALVDVTPSALQRHAQMSTADRGTVALVQGDRTFPDFAALLEVTVAAAPHRDPESLRRGLFHNTRRLPDGSWTWRYDAIRSVGDFTDLWTDVASITAPTTLIRGGDSAFVSADDVAEYAQRSPGLTTHVVDGAGHSVQSDRPRVLVELLRMALA</sequence>
<dbReference type="Gene3D" id="3.40.50.1820">
    <property type="entry name" value="alpha/beta hydrolase"/>
    <property type="match status" value="1"/>
</dbReference>
<proteinExistence type="predicted"/>
<keyword evidence="5" id="KW-1185">Reference proteome</keyword>
<evidence type="ECO:0000313" key="3">
    <source>
        <dbReference type="EMBL" id="OQZ96102.1"/>
    </source>
</evidence>
<dbReference type="PANTHER" id="PTHR43194:SF2">
    <property type="entry name" value="PEROXISOMAL MEMBRANE PROTEIN LPX1"/>
    <property type="match status" value="1"/>
</dbReference>
<keyword evidence="2" id="KW-0378">Hydrolase</keyword>
<dbReference type="SUPFAM" id="SSF53474">
    <property type="entry name" value="alpha/beta-Hydrolases"/>
    <property type="match status" value="1"/>
</dbReference>
<dbReference type="Pfam" id="PF12697">
    <property type="entry name" value="Abhydrolase_6"/>
    <property type="match status" value="1"/>
</dbReference>
<dbReference type="InterPro" id="IPR050228">
    <property type="entry name" value="Carboxylesterase_BioH"/>
</dbReference>
<dbReference type="InterPro" id="IPR000073">
    <property type="entry name" value="AB_hydrolase_1"/>
</dbReference>
<accession>A0A0F5MSP4</accession>
<organism evidence="2 4">
    <name type="scientific">Mycolicibacter arupensis</name>
    <dbReference type="NCBI Taxonomy" id="342002"/>
    <lineage>
        <taxon>Bacteria</taxon>
        <taxon>Bacillati</taxon>
        <taxon>Actinomycetota</taxon>
        <taxon>Actinomycetes</taxon>
        <taxon>Mycobacteriales</taxon>
        <taxon>Mycobacteriaceae</taxon>
        <taxon>Mycolicibacter</taxon>
    </lineage>
</organism>
<dbReference type="RefSeq" id="WP_046191006.1">
    <property type="nucleotide sequence ID" value="NZ_JACKUJ010000049.1"/>
</dbReference>
<dbReference type="EMBL" id="MVHH01000026">
    <property type="protein sequence ID" value="OQZ96102.1"/>
    <property type="molecule type" value="Genomic_DNA"/>
</dbReference>
<reference evidence="4" key="1">
    <citation type="submission" date="2015-04" db="EMBL/GenBank/DDBJ databases">
        <title>Genome sequence of Mycobacterium arupense GUC1.</title>
        <authorList>
            <person name="Greninger A.L."/>
            <person name="Cunningham G."/>
            <person name="Chiu C.Y."/>
            <person name="Miller S."/>
        </authorList>
    </citation>
    <scope>NUCLEOTIDE SEQUENCE [LARGE SCALE GENOMIC DNA]</scope>
    <source>
        <strain evidence="4">GUC1</strain>
    </source>
</reference>
<dbReference type="Proteomes" id="UP000034416">
    <property type="component" value="Unassembled WGS sequence"/>
</dbReference>
<dbReference type="STRING" id="342002.BST15_12910"/>
<feature type="domain" description="AB hydrolase-1" evidence="1">
    <location>
        <begin position="51"/>
        <end position="287"/>
    </location>
</feature>
<evidence type="ECO:0000313" key="2">
    <source>
        <dbReference type="EMBL" id="KKB97644.1"/>
    </source>
</evidence>
<gene>
    <name evidence="3" type="ORF">BST15_12910</name>
    <name evidence="2" type="ORF">WR43_18185</name>
</gene>
<dbReference type="PATRIC" id="fig|342002.3.peg.2364"/>
<reference evidence="2" key="2">
    <citation type="submission" date="2015-04" db="EMBL/GenBank/DDBJ databases">
        <title>Genome sequence of Mycobacterium arupense strain GUC1.</title>
        <authorList>
            <person name="Greninger A.L."/>
            <person name="Cunningham G."/>
            <person name="Chiu C.Y."/>
            <person name="Miller S."/>
        </authorList>
    </citation>
    <scope>NUCLEOTIDE SEQUENCE</scope>
    <source>
        <strain evidence="2">GUC1</strain>
    </source>
</reference>
<reference evidence="3 5" key="3">
    <citation type="submission" date="2016-12" db="EMBL/GenBank/DDBJ databases">
        <title>The new phylogeny of genus Mycobacterium.</title>
        <authorList>
            <person name="Tortoli E."/>
            <person name="Trovato A."/>
            <person name="Cirillo D.M."/>
        </authorList>
    </citation>
    <scope>NUCLEOTIDE SEQUENCE [LARGE SCALE GENOMIC DNA]</scope>
    <source>
        <strain evidence="3 5">DSM 44942</strain>
    </source>
</reference>
<dbReference type="EMBL" id="LASW01000116">
    <property type="protein sequence ID" value="KKB97644.1"/>
    <property type="molecule type" value="Genomic_DNA"/>
</dbReference>
<name>A0A0F5MSP4_9MYCO</name>
<dbReference type="PRINTS" id="PR00111">
    <property type="entry name" value="ABHYDROLASE"/>
</dbReference>
<dbReference type="AlphaFoldDB" id="A0A0F5MSP4"/>
<dbReference type="OrthoDB" id="63519at2"/>
<dbReference type="GO" id="GO:0016787">
    <property type="term" value="F:hydrolase activity"/>
    <property type="evidence" value="ECO:0007669"/>
    <property type="project" value="UniProtKB-KW"/>
</dbReference>
<dbReference type="Proteomes" id="UP000192327">
    <property type="component" value="Unassembled WGS sequence"/>
</dbReference>
<evidence type="ECO:0000313" key="5">
    <source>
        <dbReference type="Proteomes" id="UP000192327"/>
    </source>
</evidence>
<protein>
    <submittedName>
        <fullName evidence="2 3">Hydrolase</fullName>
    </submittedName>
</protein>
<dbReference type="InterPro" id="IPR029058">
    <property type="entry name" value="AB_hydrolase_fold"/>
</dbReference>
<evidence type="ECO:0000313" key="4">
    <source>
        <dbReference type="Proteomes" id="UP000034416"/>
    </source>
</evidence>
<dbReference type="PANTHER" id="PTHR43194">
    <property type="entry name" value="HYDROLASE ALPHA/BETA FOLD FAMILY"/>
    <property type="match status" value="1"/>
</dbReference>
<evidence type="ECO:0000259" key="1">
    <source>
        <dbReference type="Pfam" id="PF12697"/>
    </source>
</evidence>
<comment type="caution">
    <text evidence="2">The sequence shown here is derived from an EMBL/GenBank/DDBJ whole genome shotgun (WGS) entry which is preliminary data.</text>
</comment>